<comment type="subcellular location">
    <subcellularLocation>
        <location evidence="1">Cell membrane</location>
        <topology evidence="1">Multi-pass membrane protein</topology>
    </subcellularLocation>
</comment>
<feature type="transmembrane region" description="Helical" evidence="8">
    <location>
        <begin position="240"/>
        <end position="263"/>
    </location>
</feature>
<reference evidence="9" key="1">
    <citation type="submission" date="2015-08" db="EMBL/GenBank/DDBJ databases">
        <title>Draft genome sequence of Komagataeibacter europaeus CECT 8546 a cellulose producer strain from vinegar produced by the traditional method.</title>
        <authorList>
            <person name="Poehlein A."/>
            <person name="Valera M.J."/>
            <person name="Haack F.S."/>
            <person name="Mas A."/>
            <person name="Daniel R."/>
            <person name="Streit W.R."/>
            <person name="Mateo E."/>
        </authorList>
    </citation>
    <scope>NUCLEOTIDE SEQUENCE [LARGE SCALE GENOMIC DNA]</scope>
    <source>
        <strain evidence="9">CECT 8546</strain>
    </source>
</reference>
<dbReference type="AlphaFoldDB" id="A0A0M0EJI0"/>
<gene>
    <name evidence="9" type="primary">ybhN</name>
    <name evidence="9" type="ORF">KOEU_13850</name>
</gene>
<feature type="transmembrane region" description="Helical" evidence="8">
    <location>
        <begin position="498"/>
        <end position="521"/>
    </location>
</feature>
<dbReference type="Pfam" id="PF03706">
    <property type="entry name" value="LPG_synthase_TM"/>
    <property type="match status" value="1"/>
</dbReference>
<feature type="region of interest" description="Disordered" evidence="7">
    <location>
        <begin position="1"/>
        <end position="38"/>
    </location>
</feature>
<evidence type="ECO:0000256" key="5">
    <source>
        <dbReference type="ARBA" id="ARBA00022989"/>
    </source>
</evidence>
<evidence type="ECO:0000256" key="8">
    <source>
        <dbReference type="SAM" id="Phobius"/>
    </source>
</evidence>
<feature type="transmembrane region" description="Helical" evidence="8">
    <location>
        <begin position="413"/>
        <end position="437"/>
    </location>
</feature>
<keyword evidence="6 8" id="KW-0472">Membrane</keyword>
<feature type="transmembrane region" description="Helical" evidence="8">
    <location>
        <begin position="275"/>
        <end position="294"/>
    </location>
</feature>
<feature type="transmembrane region" description="Helical" evidence="8">
    <location>
        <begin position="541"/>
        <end position="561"/>
    </location>
</feature>
<protein>
    <submittedName>
        <fullName evidence="9">Inner membrane protein YbhN</fullName>
    </submittedName>
</protein>
<evidence type="ECO:0000256" key="3">
    <source>
        <dbReference type="ARBA" id="ARBA00022679"/>
    </source>
</evidence>
<dbReference type="InterPro" id="IPR051211">
    <property type="entry name" value="PG_lysyltransferase"/>
</dbReference>
<keyword evidence="3" id="KW-0808">Transferase</keyword>
<evidence type="ECO:0000256" key="7">
    <source>
        <dbReference type="SAM" id="MobiDB-lite"/>
    </source>
</evidence>
<feature type="transmembrane region" description="Helical" evidence="8">
    <location>
        <begin position="326"/>
        <end position="344"/>
    </location>
</feature>
<dbReference type="PANTHER" id="PTHR34697:SF2">
    <property type="entry name" value="PHOSPHATIDYLGLYCEROL LYSYLTRANSFERASE"/>
    <property type="match status" value="1"/>
</dbReference>
<feature type="transmembrane region" description="Helical" evidence="8">
    <location>
        <begin position="46"/>
        <end position="63"/>
    </location>
</feature>
<dbReference type="GO" id="GO:0005886">
    <property type="term" value="C:plasma membrane"/>
    <property type="evidence" value="ECO:0007669"/>
    <property type="project" value="UniProtKB-SubCell"/>
</dbReference>
<accession>A0A0M0EJI0</accession>
<feature type="transmembrane region" description="Helical" evidence="8">
    <location>
        <begin position="379"/>
        <end position="401"/>
    </location>
</feature>
<feature type="transmembrane region" description="Helical" evidence="8">
    <location>
        <begin position="200"/>
        <end position="219"/>
    </location>
</feature>
<feature type="transmembrane region" description="Helical" evidence="8">
    <location>
        <begin position="163"/>
        <end position="185"/>
    </location>
</feature>
<proteinExistence type="predicted"/>
<dbReference type="PATRIC" id="fig|33995.3.peg.1543"/>
<dbReference type="Proteomes" id="UP000037566">
    <property type="component" value="Unassembled WGS sequence"/>
</dbReference>
<dbReference type="GO" id="GO:0055091">
    <property type="term" value="P:phospholipid homeostasis"/>
    <property type="evidence" value="ECO:0007669"/>
    <property type="project" value="TreeGrafter"/>
</dbReference>
<dbReference type="GO" id="GO:0016755">
    <property type="term" value="F:aminoacyltransferase activity"/>
    <property type="evidence" value="ECO:0007669"/>
    <property type="project" value="TreeGrafter"/>
</dbReference>
<feature type="transmembrane region" description="Helical" evidence="8">
    <location>
        <begin position="468"/>
        <end position="486"/>
    </location>
</feature>
<evidence type="ECO:0000256" key="2">
    <source>
        <dbReference type="ARBA" id="ARBA00022475"/>
    </source>
</evidence>
<comment type="caution">
    <text evidence="9">The sequence shown here is derived from an EMBL/GenBank/DDBJ whole genome shotgun (WGS) entry which is preliminary data.</text>
</comment>
<dbReference type="STRING" id="33995.KOEU_13850"/>
<dbReference type="EMBL" id="LHUQ01000005">
    <property type="protein sequence ID" value="KON65086.1"/>
    <property type="molecule type" value="Genomic_DNA"/>
</dbReference>
<evidence type="ECO:0000313" key="10">
    <source>
        <dbReference type="Proteomes" id="UP000037566"/>
    </source>
</evidence>
<dbReference type="PANTHER" id="PTHR34697">
    <property type="entry name" value="PHOSPHATIDYLGLYCEROL LYSYLTRANSFERASE"/>
    <property type="match status" value="1"/>
</dbReference>
<keyword evidence="5 8" id="KW-1133">Transmembrane helix</keyword>
<dbReference type="InterPro" id="IPR022791">
    <property type="entry name" value="L-PG_synthase/AglD"/>
</dbReference>
<organism evidence="9 10">
    <name type="scientific">Komagataeibacter europaeus</name>
    <name type="common">Gluconacetobacter europaeus</name>
    <dbReference type="NCBI Taxonomy" id="33995"/>
    <lineage>
        <taxon>Bacteria</taxon>
        <taxon>Pseudomonadati</taxon>
        <taxon>Pseudomonadota</taxon>
        <taxon>Alphaproteobacteria</taxon>
        <taxon>Acetobacterales</taxon>
        <taxon>Acetobacteraceae</taxon>
        <taxon>Komagataeibacter</taxon>
    </lineage>
</organism>
<evidence type="ECO:0000313" key="9">
    <source>
        <dbReference type="EMBL" id="KON65086.1"/>
    </source>
</evidence>
<evidence type="ECO:0000256" key="6">
    <source>
        <dbReference type="ARBA" id="ARBA00023136"/>
    </source>
</evidence>
<evidence type="ECO:0000256" key="4">
    <source>
        <dbReference type="ARBA" id="ARBA00022692"/>
    </source>
</evidence>
<feature type="transmembrane region" description="Helical" evidence="8">
    <location>
        <begin position="121"/>
        <end position="142"/>
    </location>
</feature>
<feature type="transmembrane region" description="Helical" evidence="8">
    <location>
        <begin position="75"/>
        <end position="101"/>
    </location>
</feature>
<sequence>MAKGSWPKGQPMSDRSLHDPPPQQVGDDNAAGGSVPPPPKHSLLRHLPHVLGLLLLVGAVVVVQREVRHLHWRDISHALAAIPVGTLWAGAGFTLLSYLVLSFYDWLAVRQVGCPLGFRRTAFAAFCSYVLSHNLGFSAISGAAVRFRLYGNWGLKPFQIAQIIAFCSATYLLGAAVLIGSVLVLEPGTVPFVGHMLPGFLMRLVGIVLWGGVVAYVVMGRYVNEIRLWRWQITFPSSGMAIMQTVVATLEVAATAAIAYTFLPDAPGLDYGTFLAIYIASYTAGLVASVPGGLGVFDGAMMFALGPYVPATRIVTAILIFRLFYYIVPLFVAGIMFAAHELFLRGDAALSRKVGARSPVRGPRMGRPSQVIRESEADFSVAVATGAVSLCGGLLLALTLLDPENWLNAGRMQPLFATVGDYLLSLIGVVLIGLGIGLSQRVTLAWKATMVLLAGACGLTLLRGSPMAVPGLLMLVCMLIAPFRGSYYRHARIMSEPLSSNTIVSLVLLISSIVILVMAGPHDSAGGSWWEIMLFATRPGIAQWTLGLAVMLALIMIVRLVRPGRVHVMPWNAQTKALYHSFDHSLDGLGQMTPVPVGLIPGARRRALLPFVRLGPYLVGLGDPAGKADDCTSAIWWLRDLALQEGCQPVFWHVGISLLPVYNELGLTPWPLTEEGHPTHPGYLCAAAEDLTMVRSLMRPSFHVPSHAGE</sequence>
<keyword evidence="2" id="KW-1003">Cell membrane</keyword>
<keyword evidence="4 8" id="KW-0812">Transmembrane</keyword>
<keyword evidence="10" id="KW-1185">Reference proteome</keyword>
<name>A0A0M0EJI0_KOMEU</name>
<evidence type="ECO:0000256" key="1">
    <source>
        <dbReference type="ARBA" id="ARBA00004651"/>
    </source>
</evidence>